<dbReference type="PROSITE" id="PS51318">
    <property type="entry name" value="TAT"/>
    <property type="match status" value="1"/>
</dbReference>
<name>A0ABT2NSU8_9RHOB</name>
<dbReference type="InterPro" id="IPR006311">
    <property type="entry name" value="TAT_signal"/>
</dbReference>
<comment type="caution">
    <text evidence="6">The sequence shown here is derived from an EMBL/GenBank/DDBJ whole genome shotgun (WGS) entry which is preliminary data.</text>
</comment>
<evidence type="ECO:0000313" key="7">
    <source>
        <dbReference type="Proteomes" id="UP001205601"/>
    </source>
</evidence>
<dbReference type="InterPro" id="IPR000914">
    <property type="entry name" value="SBP_5_dom"/>
</dbReference>
<dbReference type="Proteomes" id="UP001205601">
    <property type="component" value="Unassembled WGS sequence"/>
</dbReference>
<dbReference type="Gene3D" id="3.90.76.10">
    <property type="entry name" value="Dipeptide-binding Protein, Domain 1"/>
    <property type="match status" value="1"/>
</dbReference>
<evidence type="ECO:0000259" key="5">
    <source>
        <dbReference type="Pfam" id="PF00496"/>
    </source>
</evidence>
<comment type="similarity">
    <text evidence="2">Belongs to the bacterial solute-binding protein 5 family.</text>
</comment>
<dbReference type="InterPro" id="IPR030678">
    <property type="entry name" value="Peptide/Ni-bd"/>
</dbReference>
<dbReference type="PANTHER" id="PTHR30290">
    <property type="entry name" value="PERIPLASMIC BINDING COMPONENT OF ABC TRANSPORTER"/>
    <property type="match status" value="1"/>
</dbReference>
<reference evidence="7" key="1">
    <citation type="submission" date="2023-07" db="EMBL/GenBank/DDBJ databases">
        <title>Defluviimonas sediminis sp. nov., isolated from mangrove sediment.</title>
        <authorList>
            <person name="Liu L."/>
            <person name="Li J."/>
            <person name="Huang Y."/>
            <person name="Pan J."/>
            <person name="Li M."/>
        </authorList>
    </citation>
    <scope>NUCLEOTIDE SEQUENCE [LARGE SCALE GENOMIC DNA]</scope>
    <source>
        <strain evidence="7">FT324</strain>
    </source>
</reference>
<dbReference type="InterPro" id="IPR039424">
    <property type="entry name" value="SBP_5"/>
</dbReference>
<dbReference type="SUPFAM" id="SSF53850">
    <property type="entry name" value="Periplasmic binding protein-like II"/>
    <property type="match status" value="1"/>
</dbReference>
<protein>
    <submittedName>
        <fullName evidence="6">ABC transporter substrate-binding protein</fullName>
    </submittedName>
</protein>
<evidence type="ECO:0000256" key="4">
    <source>
        <dbReference type="ARBA" id="ARBA00022729"/>
    </source>
</evidence>
<organism evidence="6 7">
    <name type="scientific">Albidovulum sediminis</name>
    <dbReference type="NCBI Taxonomy" id="3066345"/>
    <lineage>
        <taxon>Bacteria</taxon>
        <taxon>Pseudomonadati</taxon>
        <taxon>Pseudomonadota</taxon>
        <taxon>Alphaproteobacteria</taxon>
        <taxon>Rhodobacterales</taxon>
        <taxon>Paracoccaceae</taxon>
        <taxon>Albidovulum</taxon>
    </lineage>
</organism>
<feature type="domain" description="Solute-binding protein family 5" evidence="5">
    <location>
        <begin position="94"/>
        <end position="444"/>
    </location>
</feature>
<dbReference type="PIRSF" id="PIRSF002741">
    <property type="entry name" value="MppA"/>
    <property type="match status" value="1"/>
</dbReference>
<dbReference type="InterPro" id="IPR019546">
    <property type="entry name" value="TAT_signal_bac_arc"/>
</dbReference>
<dbReference type="Gene3D" id="3.40.190.10">
    <property type="entry name" value="Periplasmic binding protein-like II"/>
    <property type="match status" value="1"/>
</dbReference>
<gene>
    <name evidence="6" type="ORF">N5I32_20915</name>
</gene>
<sequence>MTNDHNPAALNIGEIKSALTRRSFLRNVAVTGIAAASAAGMPDMLRAQGASTLTWAKPLEATMLDPHISILGSSWEMLHLVYDSLIDVDDTLNPTPAIAESWEQESPTSYLFTIRSGVKFSNGADVTVADVVGSLKRVQDPATASWWLRPMGQIEDVAAVGDTQVRITLKVPHAPLLAALAATMCSILPMSLIENGELDVTKDMLGSGPYRIVSHEQDDNWVLERNPHYYQDGLPKIDRIVVKIVPSDNTRIAQLRDGSVDIASFEASPDAALLLRGIPNVEVSVQEVTNYYILGLNAVWDQSPFQDVKLRQAVALTLDRDLIASIALGGGGQPTAVMAPSFGVCDTSKLANFGQDLDRARQLVAESGNEELAFELLVRNIPADIQMAQVIAQGVAKIGLTANIAVVDEGIWVQRAWIDNPSQFEATITWYAGYADPAISTLWWNPGVAGFTAGHVVHDDAVNAAIDAAYQTGGDARGPVLQDLCEKIDASANVIPLVTRQDTIAYRKDRLQAKLATVEGYAHTLRNAETFELS</sequence>
<evidence type="ECO:0000256" key="1">
    <source>
        <dbReference type="ARBA" id="ARBA00004418"/>
    </source>
</evidence>
<proteinExistence type="inferred from homology"/>
<keyword evidence="4" id="KW-0732">Signal</keyword>
<evidence type="ECO:0000256" key="2">
    <source>
        <dbReference type="ARBA" id="ARBA00005695"/>
    </source>
</evidence>
<dbReference type="EMBL" id="JAOCQF010000010">
    <property type="protein sequence ID" value="MCT8331986.1"/>
    <property type="molecule type" value="Genomic_DNA"/>
</dbReference>
<dbReference type="NCBIfam" id="TIGR01409">
    <property type="entry name" value="TAT_signal_seq"/>
    <property type="match status" value="1"/>
</dbReference>
<dbReference type="Gene3D" id="3.10.105.10">
    <property type="entry name" value="Dipeptide-binding Protein, Domain 3"/>
    <property type="match status" value="1"/>
</dbReference>
<evidence type="ECO:0000313" key="6">
    <source>
        <dbReference type="EMBL" id="MCT8331986.1"/>
    </source>
</evidence>
<keyword evidence="7" id="KW-1185">Reference proteome</keyword>
<comment type="subcellular location">
    <subcellularLocation>
        <location evidence="1">Periplasm</location>
    </subcellularLocation>
</comment>
<keyword evidence="3" id="KW-0813">Transport</keyword>
<evidence type="ECO:0000256" key="3">
    <source>
        <dbReference type="ARBA" id="ARBA00022448"/>
    </source>
</evidence>
<dbReference type="PANTHER" id="PTHR30290:SF9">
    <property type="entry name" value="OLIGOPEPTIDE-BINDING PROTEIN APPA"/>
    <property type="match status" value="1"/>
</dbReference>
<dbReference type="Pfam" id="PF00496">
    <property type="entry name" value="SBP_bac_5"/>
    <property type="match status" value="1"/>
</dbReference>
<dbReference type="CDD" id="cd00995">
    <property type="entry name" value="PBP2_NikA_DppA_OppA_like"/>
    <property type="match status" value="1"/>
</dbReference>
<accession>A0ABT2NSU8</accession>
<dbReference type="RefSeq" id="WP_261497848.1">
    <property type="nucleotide sequence ID" value="NZ_JAOCQF010000010.1"/>
</dbReference>